<gene>
    <name evidence="1" type="ORF">STCU_03863</name>
</gene>
<name>S9W4N4_9TRYP</name>
<keyword evidence="2" id="KW-1185">Reference proteome</keyword>
<accession>S9W4N4</accession>
<sequence length="255" mass="26948">MRCGSTSLTSLAGRICSSIKARSLGMHEWSLIRPSLQVSTQRKFAAWCRALLGVSSISIVFSGVAISLKCVNTDERSFSVAWASSRTVALLRRKSSAVVCSRAQTNSSLIGDTMARGSLLPAPSVFRDVLKRDAEGAAAPPLARAAAAASFIRSGKNLGLRNTASTSGFVFRAVVELQMAMWHVSCSRSSVSSMCGRSHTLLRPTIRSGSGICGGSALRTCSRSTSVPLSPKMRNGFIVLYDGAGRGGGEKRGRN</sequence>
<proteinExistence type="predicted"/>
<dbReference type="Proteomes" id="UP000015354">
    <property type="component" value="Unassembled WGS sequence"/>
</dbReference>
<evidence type="ECO:0000313" key="2">
    <source>
        <dbReference type="Proteomes" id="UP000015354"/>
    </source>
</evidence>
<comment type="caution">
    <text evidence="1">The sequence shown here is derived from an EMBL/GenBank/DDBJ whole genome shotgun (WGS) entry which is preliminary data.</text>
</comment>
<dbReference type="EMBL" id="ATMH01003863">
    <property type="protein sequence ID" value="EPY30840.1"/>
    <property type="molecule type" value="Genomic_DNA"/>
</dbReference>
<organism evidence="1 2">
    <name type="scientific">Strigomonas culicis</name>
    <dbReference type="NCBI Taxonomy" id="28005"/>
    <lineage>
        <taxon>Eukaryota</taxon>
        <taxon>Discoba</taxon>
        <taxon>Euglenozoa</taxon>
        <taxon>Kinetoplastea</taxon>
        <taxon>Metakinetoplastina</taxon>
        <taxon>Trypanosomatida</taxon>
        <taxon>Trypanosomatidae</taxon>
        <taxon>Strigomonadinae</taxon>
        <taxon>Strigomonas</taxon>
    </lineage>
</organism>
<evidence type="ECO:0000313" key="1">
    <source>
        <dbReference type="EMBL" id="EPY30840.1"/>
    </source>
</evidence>
<reference evidence="1 2" key="1">
    <citation type="journal article" date="2013" name="PLoS ONE">
        <title>Predicting the Proteins of Angomonas deanei, Strigomonas culicis and Their Respective Endosymbionts Reveals New Aspects of the Trypanosomatidae Family.</title>
        <authorList>
            <person name="Motta M.C."/>
            <person name="Martins A.C."/>
            <person name="de Souza S.S."/>
            <person name="Catta-Preta C.M."/>
            <person name="Silva R."/>
            <person name="Klein C.C."/>
            <person name="de Almeida L.G."/>
            <person name="de Lima Cunha O."/>
            <person name="Ciapina L.P."/>
            <person name="Brocchi M."/>
            <person name="Colabardini A.C."/>
            <person name="de Araujo Lima B."/>
            <person name="Machado C.R."/>
            <person name="de Almeida Soares C.M."/>
            <person name="Probst C.M."/>
            <person name="de Menezes C.B."/>
            <person name="Thompson C.E."/>
            <person name="Bartholomeu D.C."/>
            <person name="Gradia D.F."/>
            <person name="Pavoni D.P."/>
            <person name="Grisard E.C."/>
            <person name="Fantinatti-Garboggini F."/>
            <person name="Marchini F.K."/>
            <person name="Rodrigues-Luiz G.F."/>
            <person name="Wagner G."/>
            <person name="Goldman G.H."/>
            <person name="Fietto J.L."/>
            <person name="Elias M.C."/>
            <person name="Goldman M.H."/>
            <person name="Sagot M.F."/>
            <person name="Pereira M."/>
            <person name="Stoco P.H."/>
            <person name="de Mendonca-Neto R.P."/>
            <person name="Teixeira S.M."/>
            <person name="Maciel T.E."/>
            <person name="de Oliveira Mendes T.A."/>
            <person name="Urmenyi T.P."/>
            <person name="de Souza W."/>
            <person name="Schenkman S."/>
            <person name="de Vasconcelos A.T."/>
        </authorList>
    </citation>
    <scope>NUCLEOTIDE SEQUENCE [LARGE SCALE GENOMIC DNA]</scope>
</reference>
<dbReference type="AlphaFoldDB" id="S9W4N4"/>
<protein>
    <submittedName>
        <fullName evidence="1">Uncharacterized protein</fullName>
    </submittedName>
</protein>